<name>A0A8T1V5H6_9STRA</name>
<gene>
    <name evidence="2" type="ORF">PHYPSEUDO_013917</name>
</gene>
<dbReference type="Proteomes" id="UP000694044">
    <property type="component" value="Unassembled WGS sequence"/>
</dbReference>
<organism evidence="2 3">
    <name type="scientific">Phytophthora pseudosyringae</name>
    <dbReference type="NCBI Taxonomy" id="221518"/>
    <lineage>
        <taxon>Eukaryota</taxon>
        <taxon>Sar</taxon>
        <taxon>Stramenopiles</taxon>
        <taxon>Oomycota</taxon>
        <taxon>Peronosporomycetes</taxon>
        <taxon>Peronosporales</taxon>
        <taxon>Peronosporaceae</taxon>
        <taxon>Phytophthora</taxon>
    </lineage>
</organism>
<keyword evidence="3" id="KW-1185">Reference proteome</keyword>
<feature type="compositionally biased region" description="Basic and acidic residues" evidence="1">
    <location>
        <begin position="317"/>
        <end position="327"/>
    </location>
</feature>
<sequence>MSAPRISQDPVTGYPGESQGMYGPVRYGGFETYPVTRASQAPGPTALPNSTSGFLPRWPPAEPRGYPSEIPSQATTWNSSLGGASTVPAPRGDTFQWGHTAPEAHNLPGEPFDPTLSLEKRRLWWDKFQYTALMGGWREQERCTHLYSRLSHNEETKAWIQRISDSVRRSWQQLSDKFAKEFCRSTESPVKRYLDLNQETRETPRTFLWRLNAPAVKANVDYCTASGCRRHFNQFLKNLRDRELQLSLQGRLYLSTDEMEDLSTDEMEDLSTDEMEDLSTDEMEDTLRQVEEMERGMRRKPANDIQFGRYKPPATCRESRELSPDELHWEDEDDEAYGYQYDEEDNDYDVQSPRQEDVFRAEDPRGFAPGMTVSEDDPGLRKVLLDEVQKLLRVSRLAPSAVAWDIRKKSAGDS</sequence>
<feature type="region of interest" description="Disordered" evidence="1">
    <location>
        <begin position="1"/>
        <end position="95"/>
    </location>
</feature>
<comment type="caution">
    <text evidence="2">The sequence shown here is derived from an EMBL/GenBank/DDBJ whole genome shotgun (WGS) entry which is preliminary data.</text>
</comment>
<feature type="region of interest" description="Disordered" evidence="1">
    <location>
        <begin position="304"/>
        <end position="332"/>
    </location>
</feature>
<feature type="compositionally biased region" description="Polar residues" evidence="1">
    <location>
        <begin position="70"/>
        <end position="83"/>
    </location>
</feature>
<accession>A0A8T1V5H6</accession>
<dbReference type="EMBL" id="JAGDFM010000751">
    <property type="protein sequence ID" value="KAG7376261.1"/>
    <property type="molecule type" value="Genomic_DNA"/>
</dbReference>
<evidence type="ECO:0008006" key="4">
    <source>
        <dbReference type="Google" id="ProtNLM"/>
    </source>
</evidence>
<proteinExistence type="predicted"/>
<reference evidence="2" key="1">
    <citation type="submission" date="2021-02" db="EMBL/GenBank/DDBJ databases">
        <authorList>
            <person name="Palmer J.M."/>
        </authorList>
    </citation>
    <scope>NUCLEOTIDE SEQUENCE</scope>
    <source>
        <strain evidence="2">SCRP734</strain>
    </source>
</reference>
<evidence type="ECO:0000313" key="3">
    <source>
        <dbReference type="Proteomes" id="UP000694044"/>
    </source>
</evidence>
<dbReference type="AlphaFoldDB" id="A0A8T1V5H6"/>
<evidence type="ECO:0000256" key="1">
    <source>
        <dbReference type="SAM" id="MobiDB-lite"/>
    </source>
</evidence>
<evidence type="ECO:0000313" key="2">
    <source>
        <dbReference type="EMBL" id="KAG7376261.1"/>
    </source>
</evidence>
<protein>
    <recommendedName>
        <fullName evidence="4">Retrotransposon gag domain-containing protein</fullName>
    </recommendedName>
</protein>